<protein>
    <submittedName>
        <fullName evidence="2">Uncharacterized protein</fullName>
    </submittedName>
</protein>
<sequence>MSSSLPPEVRPPFAPRSQSEQRSARSRCKGYTIWEGNCLSRTGCPSSADRSTDSRHISADRQTDRTKRCAELHADVYAWKLSKGGNEARVKTERQADPTRGRHRPGVSLRACEALVRRASAAAGRYLTPCARDGLEQPAKMVVMMILEDALLVASLAGRRKVMHHSFPPTQTPFDRYLSVSRETFSCCFANAMFLRILSSSPSPFFVEPWMRGETNWELSAYDDAGSFFLRSCFSVKTSWMNVALSGDTCTTLVDLAAAELACPSLLLNT</sequence>
<organism evidence="2 3">
    <name type="scientific">Phyllosticta citriasiana</name>
    <dbReference type="NCBI Taxonomy" id="595635"/>
    <lineage>
        <taxon>Eukaryota</taxon>
        <taxon>Fungi</taxon>
        <taxon>Dikarya</taxon>
        <taxon>Ascomycota</taxon>
        <taxon>Pezizomycotina</taxon>
        <taxon>Dothideomycetes</taxon>
        <taxon>Dothideomycetes incertae sedis</taxon>
        <taxon>Botryosphaeriales</taxon>
        <taxon>Phyllostictaceae</taxon>
        <taxon>Phyllosticta</taxon>
    </lineage>
</organism>
<dbReference type="Proteomes" id="UP001363622">
    <property type="component" value="Unassembled WGS sequence"/>
</dbReference>
<evidence type="ECO:0000313" key="2">
    <source>
        <dbReference type="EMBL" id="KAK7519002.1"/>
    </source>
</evidence>
<feature type="region of interest" description="Disordered" evidence="1">
    <location>
        <begin position="43"/>
        <end position="62"/>
    </location>
</feature>
<feature type="compositionally biased region" description="Basic and acidic residues" evidence="1">
    <location>
        <begin position="50"/>
        <end position="62"/>
    </location>
</feature>
<proteinExistence type="predicted"/>
<feature type="region of interest" description="Disordered" evidence="1">
    <location>
        <begin position="1"/>
        <end position="27"/>
    </location>
</feature>
<reference evidence="2 3" key="1">
    <citation type="submission" date="2024-04" db="EMBL/GenBank/DDBJ databases">
        <title>Phyllosticta paracitricarpa is synonymous to the EU quarantine fungus P. citricarpa based on phylogenomic analyses.</title>
        <authorList>
            <consortium name="Lawrence Berkeley National Laboratory"/>
            <person name="Van Ingen-Buijs V.A."/>
            <person name="Van Westerhoven A.C."/>
            <person name="Haridas S."/>
            <person name="Skiadas P."/>
            <person name="Martin F."/>
            <person name="Groenewald J.Z."/>
            <person name="Crous P.W."/>
            <person name="Seidl M.F."/>
        </authorList>
    </citation>
    <scope>NUCLEOTIDE SEQUENCE [LARGE SCALE GENOMIC DNA]</scope>
    <source>
        <strain evidence="2 3">CBS 123371</strain>
    </source>
</reference>
<keyword evidence="3" id="KW-1185">Reference proteome</keyword>
<comment type="caution">
    <text evidence="2">The sequence shown here is derived from an EMBL/GenBank/DDBJ whole genome shotgun (WGS) entry which is preliminary data.</text>
</comment>
<name>A0ABR1KSZ4_9PEZI</name>
<evidence type="ECO:0000256" key="1">
    <source>
        <dbReference type="SAM" id="MobiDB-lite"/>
    </source>
</evidence>
<dbReference type="EMBL" id="JBBPHU010000004">
    <property type="protein sequence ID" value="KAK7519002.1"/>
    <property type="molecule type" value="Genomic_DNA"/>
</dbReference>
<evidence type="ECO:0000313" key="3">
    <source>
        <dbReference type="Proteomes" id="UP001363622"/>
    </source>
</evidence>
<gene>
    <name evidence="2" type="ORF">IWZ03DRAFT_161874</name>
</gene>
<accession>A0ABR1KSZ4</accession>